<dbReference type="InParanoid" id="A0A2H3DVI0"/>
<dbReference type="EMBL" id="KZ293653">
    <property type="protein sequence ID" value="PBK94828.1"/>
    <property type="molecule type" value="Genomic_DNA"/>
</dbReference>
<feature type="transmembrane region" description="Helical" evidence="2">
    <location>
        <begin position="304"/>
        <end position="330"/>
    </location>
</feature>
<keyword evidence="2" id="KW-0812">Transmembrane</keyword>
<feature type="non-terminal residue" evidence="3">
    <location>
        <position position="1"/>
    </location>
</feature>
<evidence type="ECO:0000256" key="2">
    <source>
        <dbReference type="SAM" id="Phobius"/>
    </source>
</evidence>
<evidence type="ECO:0000256" key="1">
    <source>
        <dbReference type="SAM" id="MobiDB-lite"/>
    </source>
</evidence>
<evidence type="ECO:0000313" key="4">
    <source>
        <dbReference type="Proteomes" id="UP000217790"/>
    </source>
</evidence>
<feature type="region of interest" description="Disordered" evidence="1">
    <location>
        <begin position="49"/>
        <end position="74"/>
    </location>
</feature>
<proteinExistence type="predicted"/>
<reference evidence="4" key="1">
    <citation type="journal article" date="2017" name="Nat. Ecol. Evol.">
        <title>Genome expansion and lineage-specific genetic innovations in the forest pathogenic fungi Armillaria.</title>
        <authorList>
            <person name="Sipos G."/>
            <person name="Prasanna A.N."/>
            <person name="Walter M.C."/>
            <person name="O'Connor E."/>
            <person name="Balint B."/>
            <person name="Krizsan K."/>
            <person name="Kiss B."/>
            <person name="Hess J."/>
            <person name="Varga T."/>
            <person name="Slot J."/>
            <person name="Riley R."/>
            <person name="Boka B."/>
            <person name="Rigling D."/>
            <person name="Barry K."/>
            <person name="Lee J."/>
            <person name="Mihaltcheva S."/>
            <person name="LaButti K."/>
            <person name="Lipzen A."/>
            <person name="Waldron R."/>
            <person name="Moloney N.M."/>
            <person name="Sperisen C."/>
            <person name="Kredics L."/>
            <person name="Vagvoelgyi C."/>
            <person name="Patrignani A."/>
            <person name="Fitzpatrick D."/>
            <person name="Nagy I."/>
            <person name="Doyle S."/>
            <person name="Anderson J.B."/>
            <person name="Grigoriev I.V."/>
            <person name="Gueldener U."/>
            <person name="Muensterkoetter M."/>
            <person name="Nagy L.G."/>
        </authorList>
    </citation>
    <scope>NUCLEOTIDE SEQUENCE [LARGE SCALE GENOMIC DNA]</scope>
    <source>
        <strain evidence="4">Ar21-2</strain>
    </source>
</reference>
<protein>
    <submittedName>
        <fullName evidence="3">Uncharacterized protein</fullName>
    </submittedName>
</protein>
<dbReference type="AlphaFoldDB" id="A0A2H3DVI0"/>
<name>A0A2H3DVI0_ARMGA</name>
<organism evidence="3 4">
    <name type="scientific">Armillaria gallica</name>
    <name type="common">Bulbous honey fungus</name>
    <name type="synonym">Armillaria bulbosa</name>
    <dbReference type="NCBI Taxonomy" id="47427"/>
    <lineage>
        <taxon>Eukaryota</taxon>
        <taxon>Fungi</taxon>
        <taxon>Dikarya</taxon>
        <taxon>Basidiomycota</taxon>
        <taxon>Agaricomycotina</taxon>
        <taxon>Agaricomycetes</taxon>
        <taxon>Agaricomycetidae</taxon>
        <taxon>Agaricales</taxon>
        <taxon>Marasmiineae</taxon>
        <taxon>Physalacriaceae</taxon>
        <taxon>Armillaria</taxon>
    </lineage>
</organism>
<keyword evidence="2" id="KW-0472">Membrane</keyword>
<dbReference type="Proteomes" id="UP000217790">
    <property type="component" value="Unassembled WGS sequence"/>
</dbReference>
<gene>
    <name evidence="3" type="ORF">ARMGADRAFT_68222</name>
</gene>
<accession>A0A2H3DVI0</accession>
<dbReference type="OrthoDB" id="10431481at2759"/>
<keyword evidence="2" id="KW-1133">Transmembrane helix</keyword>
<sequence length="342" mass="39785">GGPTNRNFYPRLDFWPSNISRRPASTVITTKSKLPWTVSVPTLPFRVSRRQPHRRPTPLSARPQTGYAPLPYRPPTNQIPTRLTMSWASRQRLISSLLFIIFPSRLTGMMLPHILPHSQVVYQQIRCLPLLTPLPPPAAARIHSSKHAPSRRWACLLAVNGQPCTLLKMTMKMMMEWTQRKILREDGHTAARKRCCRHGFQWMKTTISRRRSQPRLSQRDLASGQYGPRDRVQSHFPHIHHRRLRCRRHYHLHLRRRKVNAKQRSASSAISTSACFPSRLYILLHPDLPIGHSFLFTHWTCTLLLFALLNSTLICMTTLFASSLSSYAYIDLLLYRTLFRMY</sequence>
<evidence type="ECO:0000313" key="3">
    <source>
        <dbReference type="EMBL" id="PBK94828.1"/>
    </source>
</evidence>
<keyword evidence="4" id="KW-1185">Reference proteome</keyword>